<keyword evidence="2" id="KW-1133">Transmembrane helix</keyword>
<evidence type="ECO:0000256" key="1">
    <source>
        <dbReference type="SAM" id="MobiDB-lite"/>
    </source>
</evidence>
<name>A0A1C3E7P6_9PLAN</name>
<feature type="region of interest" description="Disordered" evidence="1">
    <location>
        <begin position="114"/>
        <end position="136"/>
    </location>
</feature>
<evidence type="ECO:0000313" key="4">
    <source>
        <dbReference type="Proteomes" id="UP000094828"/>
    </source>
</evidence>
<feature type="transmembrane region" description="Helical" evidence="2">
    <location>
        <begin position="15"/>
        <end position="35"/>
    </location>
</feature>
<evidence type="ECO:0000313" key="3">
    <source>
        <dbReference type="EMBL" id="ODA29275.1"/>
    </source>
</evidence>
<sequence>MSELSFSEMFRDRRVSSGLSILLTIVVLMILWRWWATPAVIEQNNLKYVQLLWTATSSRNPGQLNKVEEAIRQRATHGEMSPAALAEFERIIQQAQSGDWEEASKACYHLAEGQQNRWRSQAPEDSQQPHGRRHSH</sequence>
<dbReference type="AlphaFoldDB" id="A0A1C3E7P6"/>
<dbReference type="EMBL" id="LYDR01000137">
    <property type="protein sequence ID" value="ODA29275.1"/>
    <property type="molecule type" value="Genomic_DNA"/>
</dbReference>
<keyword evidence="4" id="KW-1185">Reference proteome</keyword>
<reference evidence="3 4" key="1">
    <citation type="submission" date="2016-05" db="EMBL/GenBank/DDBJ databases">
        <title>Genomic and physiological characterization of Planctopirus sp. isolated from fresh water lake.</title>
        <authorList>
            <person name="Subhash Y."/>
            <person name="Ramana C."/>
        </authorList>
    </citation>
    <scope>NUCLEOTIDE SEQUENCE [LARGE SCALE GENOMIC DNA]</scope>
    <source>
        <strain evidence="3 4">JC280</strain>
    </source>
</reference>
<dbReference type="OrthoDB" id="213876at2"/>
<keyword evidence="2" id="KW-0472">Membrane</keyword>
<accession>A0A1C3E7P6</accession>
<feature type="compositionally biased region" description="Polar residues" evidence="1">
    <location>
        <begin position="114"/>
        <end position="129"/>
    </location>
</feature>
<proteinExistence type="predicted"/>
<dbReference type="RefSeq" id="WP_068850067.1">
    <property type="nucleotide sequence ID" value="NZ_LYDR01000137.1"/>
</dbReference>
<keyword evidence="2" id="KW-0812">Transmembrane</keyword>
<organism evidence="3 4">
    <name type="scientific">Planctopirus hydrillae</name>
    <dbReference type="NCBI Taxonomy" id="1841610"/>
    <lineage>
        <taxon>Bacteria</taxon>
        <taxon>Pseudomonadati</taxon>
        <taxon>Planctomycetota</taxon>
        <taxon>Planctomycetia</taxon>
        <taxon>Planctomycetales</taxon>
        <taxon>Planctomycetaceae</taxon>
        <taxon>Planctopirus</taxon>
    </lineage>
</organism>
<dbReference type="Proteomes" id="UP000094828">
    <property type="component" value="Unassembled WGS sequence"/>
</dbReference>
<gene>
    <name evidence="3" type="ORF">A6X21_09245</name>
</gene>
<protein>
    <submittedName>
        <fullName evidence="3">Uncharacterized protein</fullName>
    </submittedName>
</protein>
<evidence type="ECO:0000256" key="2">
    <source>
        <dbReference type="SAM" id="Phobius"/>
    </source>
</evidence>
<comment type="caution">
    <text evidence="3">The sequence shown here is derived from an EMBL/GenBank/DDBJ whole genome shotgun (WGS) entry which is preliminary data.</text>
</comment>